<accession>A0A453JXU2</accession>
<dbReference type="GO" id="GO:0005769">
    <property type="term" value="C:early endosome"/>
    <property type="evidence" value="ECO:0007669"/>
    <property type="project" value="TreeGrafter"/>
</dbReference>
<reference evidence="5" key="5">
    <citation type="journal article" date="2021" name="G3 (Bethesda)">
        <title>Aegilops tauschii genome assembly Aet v5.0 features greater sequence contiguity and improved annotation.</title>
        <authorList>
            <person name="Wang L."/>
            <person name="Zhu T."/>
            <person name="Rodriguez J.C."/>
            <person name="Deal K.R."/>
            <person name="Dubcovsky J."/>
            <person name="McGuire P.E."/>
            <person name="Lux T."/>
            <person name="Spannagl M."/>
            <person name="Mayer K.F.X."/>
            <person name="Baldrich P."/>
            <person name="Meyers B.C."/>
            <person name="Huo N."/>
            <person name="Gu Y.Q."/>
            <person name="Zhou H."/>
            <person name="Devos K.M."/>
            <person name="Bennetzen J.L."/>
            <person name="Unver T."/>
            <person name="Budak H."/>
            <person name="Gulick P.J."/>
            <person name="Galiba G."/>
            <person name="Kalapos B."/>
            <person name="Nelson D.R."/>
            <person name="Li P."/>
            <person name="You F.M."/>
            <person name="Luo M.C."/>
            <person name="Dvorak J."/>
        </authorList>
    </citation>
    <scope>NUCLEOTIDE SEQUENCE [LARGE SCALE GENOMIC DNA]</scope>
    <source>
        <strain evidence="5">cv. AL8/78</strain>
    </source>
</reference>
<evidence type="ECO:0000256" key="2">
    <source>
        <dbReference type="ARBA" id="ARBA00023136"/>
    </source>
</evidence>
<feature type="transmembrane region" description="Helical" evidence="4">
    <location>
        <begin position="97"/>
        <end position="117"/>
    </location>
</feature>
<evidence type="ECO:0000313" key="5">
    <source>
        <dbReference type="EnsemblPlants" id="AET5Gv20232400.1"/>
    </source>
</evidence>
<evidence type="ECO:0000256" key="4">
    <source>
        <dbReference type="SAM" id="Phobius"/>
    </source>
</evidence>
<feature type="region of interest" description="Disordered" evidence="3">
    <location>
        <begin position="55"/>
        <end position="77"/>
    </location>
</feature>
<reference evidence="6" key="2">
    <citation type="journal article" date="2017" name="Nat. Plants">
        <title>The Aegilops tauschii genome reveals multiple impacts of transposons.</title>
        <authorList>
            <person name="Zhao G."/>
            <person name="Zou C."/>
            <person name="Li K."/>
            <person name="Wang K."/>
            <person name="Li T."/>
            <person name="Gao L."/>
            <person name="Zhang X."/>
            <person name="Wang H."/>
            <person name="Yang Z."/>
            <person name="Liu X."/>
            <person name="Jiang W."/>
            <person name="Mao L."/>
            <person name="Kong X."/>
            <person name="Jiao Y."/>
            <person name="Jia J."/>
        </authorList>
    </citation>
    <scope>NUCLEOTIDE SEQUENCE [LARGE SCALE GENOMIC DNA]</scope>
    <source>
        <strain evidence="6">cv. AL8/78</strain>
    </source>
</reference>
<dbReference type="AlphaFoldDB" id="A0A453JXU2"/>
<feature type="transmembrane region" description="Helical" evidence="4">
    <location>
        <begin position="137"/>
        <end position="160"/>
    </location>
</feature>
<keyword evidence="6" id="KW-1185">Reference proteome</keyword>
<reference evidence="5" key="3">
    <citation type="journal article" date="2017" name="Nature">
        <title>Genome sequence of the progenitor of the wheat D genome Aegilops tauschii.</title>
        <authorList>
            <person name="Luo M.C."/>
            <person name="Gu Y.Q."/>
            <person name="Puiu D."/>
            <person name="Wang H."/>
            <person name="Twardziok S.O."/>
            <person name="Deal K.R."/>
            <person name="Huo N."/>
            <person name="Zhu T."/>
            <person name="Wang L."/>
            <person name="Wang Y."/>
            <person name="McGuire P.E."/>
            <person name="Liu S."/>
            <person name="Long H."/>
            <person name="Ramasamy R.K."/>
            <person name="Rodriguez J.C."/>
            <person name="Van S.L."/>
            <person name="Yuan L."/>
            <person name="Wang Z."/>
            <person name="Xia Z."/>
            <person name="Xiao L."/>
            <person name="Anderson O.D."/>
            <person name="Ouyang S."/>
            <person name="Liang Y."/>
            <person name="Zimin A.V."/>
            <person name="Pertea G."/>
            <person name="Qi P."/>
            <person name="Bennetzen J.L."/>
            <person name="Dai X."/>
            <person name="Dawson M.W."/>
            <person name="Muller H.G."/>
            <person name="Kugler K."/>
            <person name="Rivarola-Duarte L."/>
            <person name="Spannagl M."/>
            <person name="Mayer K.F.X."/>
            <person name="Lu F.H."/>
            <person name="Bevan M.W."/>
            <person name="Leroy P."/>
            <person name="Li P."/>
            <person name="You F.M."/>
            <person name="Sun Q."/>
            <person name="Liu Z."/>
            <person name="Lyons E."/>
            <person name="Wicker T."/>
            <person name="Salzberg S.L."/>
            <person name="Devos K.M."/>
            <person name="Dvorak J."/>
        </authorList>
    </citation>
    <scope>NUCLEOTIDE SEQUENCE [LARGE SCALE GENOMIC DNA]</scope>
    <source>
        <strain evidence="5">cv. AL8/78</strain>
    </source>
</reference>
<feature type="compositionally biased region" description="Polar residues" evidence="3">
    <location>
        <begin position="25"/>
        <end position="36"/>
    </location>
</feature>
<dbReference type="GO" id="GO:0072546">
    <property type="term" value="C:EMC complex"/>
    <property type="evidence" value="ECO:0007669"/>
    <property type="project" value="TreeGrafter"/>
</dbReference>
<evidence type="ECO:0000256" key="1">
    <source>
        <dbReference type="ARBA" id="ARBA00004370"/>
    </source>
</evidence>
<protein>
    <submittedName>
        <fullName evidence="5">Uncharacterized protein</fullName>
    </submittedName>
</protein>
<dbReference type="Proteomes" id="UP000015105">
    <property type="component" value="Chromosome 5D"/>
</dbReference>
<keyword evidence="4" id="KW-1133">Transmembrane helix</keyword>
<sequence>KIPQKKLQRPTCGAVVSAPRRSQGFGFSSHNHSLSSPAPPVCQLASSACTAQQSTAPDRAAGFENRDRGSSSLSGSAKERAAGEAARLALPRLAMGIGYVIGILGGALLAHAAYATIQYRAVLKITEEEFSGPPVDVMMQLLLGLALCMWAGVSVPAKFLSVLPHSEENRIVSLPANLDFMIFNHRGRALPSDADLKLKI</sequence>
<dbReference type="GO" id="GO:0005794">
    <property type="term" value="C:Golgi apparatus"/>
    <property type="evidence" value="ECO:0007669"/>
    <property type="project" value="TreeGrafter"/>
</dbReference>
<evidence type="ECO:0000313" key="6">
    <source>
        <dbReference type="Proteomes" id="UP000015105"/>
    </source>
</evidence>
<keyword evidence="4" id="KW-0812">Transmembrane</keyword>
<organism evidence="5 6">
    <name type="scientific">Aegilops tauschii subsp. strangulata</name>
    <name type="common">Goatgrass</name>
    <dbReference type="NCBI Taxonomy" id="200361"/>
    <lineage>
        <taxon>Eukaryota</taxon>
        <taxon>Viridiplantae</taxon>
        <taxon>Streptophyta</taxon>
        <taxon>Embryophyta</taxon>
        <taxon>Tracheophyta</taxon>
        <taxon>Spermatophyta</taxon>
        <taxon>Magnoliopsida</taxon>
        <taxon>Liliopsida</taxon>
        <taxon>Poales</taxon>
        <taxon>Poaceae</taxon>
        <taxon>BOP clade</taxon>
        <taxon>Pooideae</taxon>
        <taxon>Triticodae</taxon>
        <taxon>Triticeae</taxon>
        <taxon>Triticinae</taxon>
        <taxon>Aegilops</taxon>
    </lineage>
</organism>
<keyword evidence="2 4" id="KW-0472">Membrane</keyword>
<proteinExistence type="predicted"/>
<dbReference type="EnsemblPlants" id="AET5Gv20232400.1">
    <property type="protein sequence ID" value="AET5Gv20232400.1"/>
    <property type="gene ID" value="AET5Gv20232400"/>
</dbReference>
<name>A0A453JXU2_AEGTS</name>
<dbReference type="STRING" id="200361.A0A453JXU2"/>
<dbReference type="PANTHER" id="PTHR21181:SF7">
    <property type="entry name" value="ER MEMBRANE PROTEIN COMPLEX SUBUNIT 5"/>
    <property type="match status" value="1"/>
</dbReference>
<comment type="subcellular location">
    <subcellularLocation>
        <location evidence="1">Membrane</location>
    </subcellularLocation>
</comment>
<dbReference type="Gramene" id="AET5Gv20232400.1">
    <property type="protein sequence ID" value="AET5Gv20232400.1"/>
    <property type="gene ID" value="AET5Gv20232400"/>
</dbReference>
<dbReference type="GO" id="GO:0005886">
    <property type="term" value="C:plasma membrane"/>
    <property type="evidence" value="ECO:0007669"/>
    <property type="project" value="TreeGrafter"/>
</dbReference>
<feature type="region of interest" description="Disordered" evidence="3">
    <location>
        <begin position="22"/>
        <end position="41"/>
    </location>
</feature>
<reference evidence="6" key="1">
    <citation type="journal article" date="2014" name="Science">
        <title>Ancient hybridizations among the ancestral genomes of bread wheat.</title>
        <authorList>
            <consortium name="International Wheat Genome Sequencing Consortium,"/>
            <person name="Marcussen T."/>
            <person name="Sandve S.R."/>
            <person name="Heier L."/>
            <person name="Spannagl M."/>
            <person name="Pfeifer M."/>
            <person name="Jakobsen K.S."/>
            <person name="Wulff B.B."/>
            <person name="Steuernagel B."/>
            <person name="Mayer K.F."/>
            <person name="Olsen O.A."/>
        </authorList>
    </citation>
    <scope>NUCLEOTIDE SEQUENCE [LARGE SCALE GENOMIC DNA]</scope>
    <source>
        <strain evidence="6">cv. AL8/78</strain>
    </source>
</reference>
<evidence type="ECO:0000256" key="3">
    <source>
        <dbReference type="SAM" id="MobiDB-lite"/>
    </source>
</evidence>
<dbReference type="GO" id="GO:0022890">
    <property type="term" value="F:inorganic cation transmembrane transporter activity"/>
    <property type="evidence" value="ECO:0007669"/>
    <property type="project" value="TreeGrafter"/>
</dbReference>
<dbReference type="PANTHER" id="PTHR21181">
    <property type="match status" value="1"/>
</dbReference>
<reference evidence="5" key="4">
    <citation type="submission" date="2019-03" db="UniProtKB">
        <authorList>
            <consortium name="EnsemblPlants"/>
        </authorList>
    </citation>
    <scope>IDENTIFICATION</scope>
</reference>